<dbReference type="EMBL" id="JAZAVK010000084">
    <property type="protein sequence ID" value="KAK7425327.1"/>
    <property type="molecule type" value="Genomic_DNA"/>
</dbReference>
<comment type="caution">
    <text evidence="1">The sequence shown here is derived from an EMBL/GenBank/DDBJ whole genome shotgun (WGS) entry which is preliminary data.</text>
</comment>
<name>A0ABR1HWY6_9HYPO</name>
<keyword evidence="2" id="KW-1185">Reference proteome</keyword>
<evidence type="ECO:0000313" key="2">
    <source>
        <dbReference type="Proteomes" id="UP001498421"/>
    </source>
</evidence>
<proteinExistence type="predicted"/>
<accession>A0ABR1HWY6</accession>
<gene>
    <name evidence="1" type="ORF">QQZ08_008224</name>
</gene>
<sequence length="155" mass="16688">MANLGNISASLISAKNENTAALVNINLDVSLYRCDPPAEFLPVGSALAAWRKTEAEDGEIHKTACRLGFLFNELVPETPNLIRCYGTRASEIMNSPNINPRGTSEDGAFRDFVGADGTCICNLDTSFTQRIPSCLYARSGLGNQTGHKHLGRACP</sequence>
<protein>
    <submittedName>
        <fullName evidence="1">Uncharacterized protein</fullName>
    </submittedName>
</protein>
<dbReference type="Proteomes" id="UP001498421">
    <property type="component" value="Unassembled WGS sequence"/>
</dbReference>
<organism evidence="1 2">
    <name type="scientific">Neonectria magnoliae</name>
    <dbReference type="NCBI Taxonomy" id="2732573"/>
    <lineage>
        <taxon>Eukaryota</taxon>
        <taxon>Fungi</taxon>
        <taxon>Dikarya</taxon>
        <taxon>Ascomycota</taxon>
        <taxon>Pezizomycotina</taxon>
        <taxon>Sordariomycetes</taxon>
        <taxon>Hypocreomycetidae</taxon>
        <taxon>Hypocreales</taxon>
        <taxon>Nectriaceae</taxon>
        <taxon>Neonectria</taxon>
    </lineage>
</organism>
<reference evidence="1 2" key="1">
    <citation type="journal article" date="2025" name="Microbiol. Resour. Announc.">
        <title>Draft genome sequences for Neonectria magnoliae and Neonectria punicea, canker pathogens of Liriodendron tulipifera and Acer saccharum in West Virginia.</title>
        <authorList>
            <person name="Petronek H.M."/>
            <person name="Kasson M.T."/>
            <person name="Metheny A.M."/>
            <person name="Stauder C.M."/>
            <person name="Lovett B."/>
            <person name="Lynch S.C."/>
            <person name="Garnas J.R."/>
            <person name="Kasson L.R."/>
            <person name="Stajich J.E."/>
        </authorList>
    </citation>
    <scope>NUCLEOTIDE SEQUENCE [LARGE SCALE GENOMIC DNA]</scope>
    <source>
        <strain evidence="1 2">NRRL 64651</strain>
    </source>
</reference>
<evidence type="ECO:0000313" key="1">
    <source>
        <dbReference type="EMBL" id="KAK7425327.1"/>
    </source>
</evidence>